<accession>A0ABS8ZGH4</accession>
<evidence type="ECO:0000256" key="5">
    <source>
        <dbReference type="ARBA" id="ARBA00022741"/>
    </source>
</evidence>
<dbReference type="PANTHER" id="PTHR43700:SF1">
    <property type="entry name" value="PHOSPHORIBOSYLAMINOIMIDAZOLE-SUCCINOCARBOXAMIDE SYNTHASE"/>
    <property type="match status" value="1"/>
</dbReference>
<organism evidence="10 11">
    <name type="scientific">Kibdelosporangium philippinense</name>
    <dbReference type="NCBI Taxonomy" id="211113"/>
    <lineage>
        <taxon>Bacteria</taxon>
        <taxon>Bacillati</taxon>
        <taxon>Actinomycetota</taxon>
        <taxon>Actinomycetes</taxon>
        <taxon>Pseudonocardiales</taxon>
        <taxon>Pseudonocardiaceae</taxon>
        <taxon>Kibdelosporangium</taxon>
    </lineage>
</organism>
<protein>
    <recommendedName>
        <fullName evidence="3">phosphoribosylaminoimidazolesuccinocarboxamide synthase</fullName>
        <ecNumber evidence="3">6.3.2.6</ecNumber>
    </recommendedName>
</protein>
<dbReference type="EC" id="6.3.2.6" evidence="3"/>
<reference evidence="10 11" key="1">
    <citation type="submission" date="2021-12" db="EMBL/GenBank/DDBJ databases">
        <title>Genome sequence of Kibdelosporangium philippinense ATCC 49844.</title>
        <authorList>
            <person name="Fedorov E.A."/>
            <person name="Omeragic M."/>
            <person name="Shalygina K.F."/>
            <person name="Maclea K.S."/>
        </authorList>
    </citation>
    <scope>NUCLEOTIDE SEQUENCE [LARGE SCALE GENOMIC DNA]</scope>
    <source>
        <strain evidence="10 11">ATCC 49844</strain>
    </source>
</reference>
<evidence type="ECO:0000256" key="7">
    <source>
        <dbReference type="ARBA" id="ARBA00022840"/>
    </source>
</evidence>
<dbReference type="Pfam" id="PF01259">
    <property type="entry name" value="SAICAR_synt"/>
    <property type="match status" value="1"/>
</dbReference>
<comment type="similarity">
    <text evidence="2">Belongs to the SAICAR synthetase family.</text>
</comment>
<evidence type="ECO:0000256" key="8">
    <source>
        <dbReference type="ARBA" id="ARBA00048475"/>
    </source>
</evidence>
<dbReference type="Proteomes" id="UP001521150">
    <property type="component" value="Unassembled WGS sequence"/>
</dbReference>
<feature type="domain" description="SAICAR synthetase/ADE2 N-terminal" evidence="9">
    <location>
        <begin position="22"/>
        <end position="252"/>
    </location>
</feature>
<keyword evidence="4" id="KW-0436">Ligase</keyword>
<dbReference type="SUPFAM" id="SSF56104">
    <property type="entry name" value="SAICAR synthase-like"/>
    <property type="match status" value="1"/>
</dbReference>
<dbReference type="EMBL" id="JAJVCN010000002">
    <property type="protein sequence ID" value="MCE7006930.1"/>
    <property type="molecule type" value="Genomic_DNA"/>
</dbReference>
<dbReference type="Gene3D" id="3.30.200.20">
    <property type="entry name" value="Phosphorylase Kinase, domain 1"/>
    <property type="match status" value="1"/>
</dbReference>
<keyword evidence="6" id="KW-0658">Purine biosynthesis</keyword>
<gene>
    <name evidence="10" type="ORF">LWC34_29485</name>
</gene>
<name>A0ABS8ZGH4_9PSEU</name>
<sequence length="334" mass="37305">MPVLHSTKNLEILEPPTATREGVGIFEYTDNYTVFHYGRMPDLIPGKGEATCRMAVFNFEMLEAAGVRTHFRQFIAPNRIEFALARVPDPDARPRTPDAGNYLVPMQVLFRNELPQGSSVHRRLAAGALTPAEVGLDGIPAVGETLRHPIIEYATTREDVNRFIGGSEVQRLAGLSDEQFQAMHNTTVTVNDVLTRHARELGLRHSDGKIEFMMSSDANLVLADSPGTPDESRLMFNGVHCGKQVIRNWYVDNGLEVPVNRLIAEGVPRSRWPRPAPLPPEFLPVMSDLYRSLSETWTGERLWDAPDLQTATRAVALLDPAGQGRRPPRNLRER</sequence>
<evidence type="ECO:0000256" key="2">
    <source>
        <dbReference type="ARBA" id="ARBA00010190"/>
    </source>
</evidence>
<dbReference type="PANTHER" id="PTHR43700">
    <property type="entry name" value="PHOSPHORIBOSYLAMINOIMIDAZOLE-SUCCINOCARBOXAMIDE SYNTHASE"/>
    <property type="match status" value="1"/>
</dbReference>
<evidence type="ECO:0000256" key="6">
    <source>
        <dbReference type="ARBA" id="ARBA00022755"/>
    </source>
</evidence>
<keyword evidence="11" id="KW-1185">Reference proteome</keyword>
<comment type="caution">
    <text evidence="10">The sequence shown here is derived from an EMBL/GenBank/DDBJ whole genome shotgun (WGS) entry which is preliminary data.</text>
</comment>
<evidence type="ECO:0000313" key="11">
    <source>
        <dbReference type="Proteomes" id="UP001521150"/>
    </source>
</evidence>
<comment type="catalytic activity">
    <reaction evidence="8">
        <text>5-amino-1-(5-phospho-D-ribosyl)imidazole-4-carboxylate + L-aspartate + ATP = (2S)-2-[5-amino-1-(5-phospho-beta-D-ribosyl)imidazole-4-carboxamido]succinate + ADP + phosphate + 2 H(+)</text>
        <dbReference type="Rhea" id="RHEA:22628"/>
        <dbReference type="ChEBI" id="CHEBI:15378"/>
        <dbReference type="ChEBI" id="CHEBI:29991"/>
        <dbReference type="ChEBI" id="CHEBI:30616"/>
        <dbReference type="ChEBI" id="CHEBI:43474"/>
        <dbReference type="ChEBI" id="CHEBI:58443"/>
        <dbReference type="ChEBI" id="CHEBI:77657"/>
        <dbReference type="ChEBI" id="CHEBI:456216"/>
        <dbReference type="EC" id="6.3.2.6"/>
    </reaction>
</comment>
<evidence type="ECO:0000256" key="1">
    <source>
        <dbReference type="ARBA" id="ARBA00004672"/>
    </source>
</evidence>
<proteinExistence type="inferred from homology"/>
<keyword evidence="5" id="KW-0547">Nucleotide-binding</keyword>
<dbReference type="InterPro" id="IPR028923">
    <property type="entry name" value="SAICAR_synt/ADE2_N"/>
</dbReference>
<evidence type="ECO:0000259" key="9">
    <source>
        <dbReference type="Pfam" id="PF01259"/>
    </source>
</evidence>
<dbReference type="Gene3D" id="3.30.470.20">
    <property type="entry name" value="ATP-grasp fold, B domain"/>
    <property type="match status" value="1"/>
</dbReference>
<dbReference type="RefSeq" id="WP_233728343.1">
    <property type="nucleotide sequence ID" value="NZ_JAJVCN010000002.1"/>
</dbReference>
<keyword evidence="7" id="KW-0067">ATP-binding</keyword>
<evidence type="ECO:0000313" key="10">
    <source>
        <dbReference type="EMBL" id="MCE7006930.1"/>
    </source>
</evidence>
<evidence type="ECO:0000256" key="4">
    <source>
        <dbReference type="ARBA" id="ARBA00022598"/>
    </source>
</evidence>
<evidence type="ECO:0000256" key="3">
    <source>
        <dbReference type="ARBA" id="ARBA00012217"/>
    </source>
</evidence>
<comment type="pathway">
    <text evidence="1">Purine metabolism; IMP biosynthesis via de novo pathway; 5-amino-1-(5-phospho-D-ribosyl)imidazole-4-carboxamide from 5-amino-1-(5-phospho-D-ribosyl)imidazole-4-carboxylate: step 1/2.</text>
</comment>